<keyword evidence="10" id="KW-1133">Transmembrane helix</keyword>
<dbReference type="AlphaFoldDB" id="A0A8J2LM40"/>
<reference evidence="16" key="1">
    <citation type="submission" date="2021-06" db="EMBL/GenBank/DDBJ databases">
        <authorList>
            <person name="Hodson N. C."/>
            <person name="Mongue J. A."/>
            <person name="Jaron S. K."/>
        </authorList>
    </citation>
    <scope>NUCLEOTIDE SEQUENCE</scope>
</reference>
<dbReference type="Proteomes" id="UP000708208">
    <property type="component" value="Unassembled WGS sequence"/>
</dbReference>
<evidence type="ECO:0000313" key="16">
    <source>
        <dbReference type="EMBL" id="CAG7834589.1"/>
    </source>
</evidence>
<keyword evidence="14" id="KW-0464">Manganese</keyword>
<evidence type="ECO:0000256" key="10">
    <source>
        <dbReference type="ARBA" id="ARBA00022989"/>
    </source>
</evidence>
<dbReference type="OrthoDB" id="1158011at2759"/>
<keyword evidence="13" id="KW-0325">Glycoprotein</keyword>
<accession>A0A8J2LM40</accession>
<dbReference type="Pfam" id="PF01762">
    <property type="entry name" value="Galactosyl_T"/>
    <property type="match status" value="1"/>
</dbReference>
<keyword evidence="8" id="KW-0812">Transmembrane</keyword>
<keyword evidence="7" id="KW-0808">Transferase</keyword>
<keyword evidence="11 15" id="KW-0333">Golgi apparatus</keyword>
<organism evidence="16 17">
    <name type="scientific">Allacma fusca</name>
    <dbReference type="NCBI Taxonomy" id="39272"/>
    <lineage>
        <taxon>Eukaryota</taxon>
        <taxon>Metazoa</taxon>
        <taxon>Ecdysozoa</taxon>
        <taxon>Arthropoda</taxon>
        <taxon>Hexapoda</taxon>
        <taxon>Collembola</taxon>
        <taxon>Symphypleona</taxon>
        <taxon>Sminthuridae</taxon>
        <taxon>Allacma</taxon>
    </lineage>
</organism>
<evidence type="ECO:0000313" key="17">
    <source>
        <dbReference type="Proteomes" id="UP000708208"/>
    </source>
</evidence>
<evidence type="ECO:0000256" key="3">
    <source>
        <dbReference type="ARBA" id="ARBA00004840"/>
    </source>
</evidence>
<evidence type="ECO:0000256" key="14">
    <source>
        <dbReference type="ARBA" id="ARBA00023211"/>
    </source>
</evidence>
<evidence type="ECO:0000256" key="6">
    <source>
        <dbReference type="ARBA" id="ARBA00022676"/>
    </source>
</evidence>
<evidence type="ECO:0000256" key="13">
    <source>
        <dbReference type="ARBA" id="ARBA00023180"/>
    </source>
</evidence>
<evidence type="ECO:0000256" key="7">
    <source>
        <dbReference type="ARBA" id="ARBA00022679"/>
    </source>
</evidence>
<evidence type="ECO:0000256" key="15">
    <source>
        <dbReference type="RuleBase" id="RU363063"/>
    </source>
</evidence>
<evidence type="ECO:0000256" key="4">
    <source>
        <dbReference type="ARBA" id="ARBA00005093"/>
    </source>
</evidence>
<keyword evidence="6 15" id="KW-0328">Glycosyltransferase</keyword>
<comment type="pathway">
    <text evidence="3">Glycan metabolism; chondroitin sulfate biosynthesis.</text>
</comment>
<dbReference type="PANTHER" id="PTHR11214">
    <property type="entry name" value="BETA-1,3-N-ACETYLGLUCOSAMINYLTRANSFERASE"/>
    <property type="match status" value="1"/>
</dbReference>
<dbReference type="GO" id="GO:0006024">
    <property type="term" value="P:glycosaminoglycan biosynthetic process"/>
    <property type="evidence" value="ECO:0007669"/>
    <property type="project" value="UniProtKB-ARBA"/>
</dbReference>
<evidence type="ECO:0000256" key="1">
    <source>
        <dbReference type="ARBA" id="ARBA00001936"/>
    </source>
</evidence>
<dbReference type="GO" id="GO:0000139">
    <property type="term" value="C:Golgi membrane"/>
    <property type="evidence" value="ECO:0007669"/>
    <property type="project" value="UniProtKB-SubCell"/>
</dbReference>
<keyword evidence="9" id="KW-0735">Signal-anchor</keyword>
<comment type="caution">
    <text evidence="16">The sequence shown here is derived from an EMBL/GenBank/DDBJ whole genome shotgun (WGS) entry which is preliminary data.</text>
</comment>
<evidence type="ECO:0000256" key="11">
    <source>
        <dbReference type="ARBA" id="ARBA00023034"/>
    </source>
</evidence>
<keyword evidence="12" id="KW-0472">Membrane</keyword>
<evidence type="ECO:0000256" key="5">
    <source>
        <dbReference type="ARBA" id="ARBA00008661"/>
    </source>
</evidence>
<keyword evidence="17" id="KW-1185">Reference proteome</keyword>
<dbReference type="EMBL" id="CAJVCH010570298">
    <property type="protein sequence ID" value="CAG7834589.1"/>
    <property type="molecule type" value="Genomic_DNA"/>
</dbReference>
<protein>
    <recommendedName>
        <fullName evidence="15">Hexosyltransferase</fullName>
        <ecNumber evidence="15">2.4.1.-</ecNumber>
    </recommendedName>
</protein>
<evidence type="ECO:0000256" key="12">
    <source>
        <dbReference type="ARBA" id="ARBA00023136"/>
    </source>
</evidence>
<comment type="subcellular location">
    <subcellularLocation>
        <location evidence="2 15">Golgi apparatus membrane</location>
        <topology evidence="2 15">Single-pass type II membrane protein</topology>
    </subcellularLocation>
</comment>
<dbReference type="FunFam" id="3.90.550.50:FF:000018">
    <property type="entry name" value="Hexosyltransferase"/>
    <property type="match status" value="1"/>
</dbReference>
<comment type="similarity">
    <text evidence="5 15">Belongs to the glycosyltransferase 31 family.</text>
</comment>
<name>A0A8J2LM40_9HEXA</name>
<sequence>MGSWLTLFHQLQVERDLIENDVVTTRHAQEPYFLLTVLILSAPNNFDLRDTIRSSWLRLSPSRKDIRHVFAVGSEGLEPDLLRRLRQENTVDNDLLLLPIHDSFLNLTLKVTKALVTMSMTMPSHYTIKVDDDSFVRVDKLVQELEDRQELAKSRGDFSILKKCFYWGFFDGRARVKKKGKWKESDYDLCDLYIPYALGGGYVISKACTDFIVKNHDTLRGYVNEDVTIGTWLSSISPERRHDTRFDTEYESRGCNNKYIVQHKLTQAEMIERYKNLAAHHNLCSTEYRKRMSIHSYVVHRYFELEKISKTN</sequence>
<gene>
    <name evidence="16" type="ORF">AFUS01_LOCUS44078</name>
</gene>
<dbReference type="GO" id="GO:0006493">
    <property type="term" value="P:protein O-linked glycosylation"/>
    <property type="evidence" value="ECO:0007669"/>
    <property type="project" value="TreeGrafter"/>
</dbReference>
<evidence type="ECO:0000256" key="8">
    <source>
        <dbReference type="ARBA" id="ARBA00022692"/>
    </source>
</evidence>
<evidence type="ECO:0000256" key="9">
    <source>
        <dbReference type="ARBA" id="ARBA00022968"/>
    </source>
</evidence>
<evidence type="ECO:0000256" key="2">
    <source>
        <dbReference type="ARBA" id="ARBA00004323"/>
    </source>
</evidence>
<dbReference type="PANTHER" id="PTHR11214:SF3">
    <property type="entry name" value="BETA-1,3-GALACTOSYLTRANSFERASE 6"/>
    <property type="match status" value="1"/>
</dbReference>
<comment type="cofactor">
    <cofactor evidence="1">
        <name>Mn(2+)</name>
        <dbReference type="ChEBI" id="CHEBI:29035"/>
    </cofactor>
</comment>
<proteinExistence type="inferred from homology"/>
<dbReference type="EC" id="2.4.1.-" evidence="15"/>
<dbReference type="GO" id="GO:0047220">
    <property type="term" value="F:galactosylxylosylprotein 3-beta-galactosyltransferase activity"/>
    <property type="evidence" value="ECO:0007669"/>
    <property type="project" value="TreeGrafter"/>
</dbReference>
<dbReference type="InterPro" id="IPR002659">
    <property type="entry name" value="Glyco_trans_31"/>
</dbReference>
<comment type="pathway">
    <text evidence="4">Glycan metabolism; heparan sulfate biosynthesis.</text>
</comment>